<dbReference type="Proteomes" id="UP000529710">
    <property type="component" value="Unassembled WGS sequence"/>
</dbReference>
<feature type="region of interest" description="Disordered" evidence="1">
    <location>
        <begin position="1143"/>
        <end position="1241"/>
    </location>
</feature>
<dbReference type="Gene3D" id="2.60.40.1080">
    <property type="match status" value="2"/>
</dbReference>
<evidence type="ECO:0000313" key="4">
    <source>
        <dbReference type="EMBL" id="NMM96862.1"/>
    </source>
</evidence>
<feature type="compositionally biased region" description="Low complexity" evidence="1">
    <location>
        <begin position="1178"/>
        <end position="1204"/>
    </location>
</feature>
<gene>
    <name evidence="4" type="ORF">G1C98_1598</name>
</gene>
<evidence type="ECO:0000256" key="2">
    <source>
        <dbReference type="SAM" id="SignalP"/>
    </source>
</evidence>
<dbReference type="InterPro" id="IPR026588">
    <property type="entry name" value="Choice_anch_A"/>
</dbReference>
<sequence>MPANASQPLRRRVRSLCAAIIAFGVTASLIAAPALAANAISTLANDGTVTTANEQTTTGLCTGKTMPLGPSTGSSTVDDGIATYVGGNMYVGKKNDHMMSTNGPDGSYAVEAEGLTAVKGKLLLHPIKNAWAEYDKNGKATNYKGFRFGVVGFGANFRPKEGQSVLEVRGDSTDTGLSDANSVQAWGNAGWIGKMEDDDKSYIANIAGATTTLWGGTSNDFYGKRSGNVNKIRWNQRISVYDYSKSPTGTTVDKSNVKYGKTDDSIGSTGETFMGFGETIKTMSKNMVTVGQGSTDPSDTNRYIGTVTTGTYNGNLERHKFDYETNKKTYTFTASSVSEKLITFTGNGKAALQVFNVPASDLSGNQGISYKFVNIPDTASVVINVTGSTVSFHNGWRFFWGDNNTDIGGEYTSNDYAKHAQQIMWNFADAQSLTIYGGQAQGHMTVTPTLDEQTSEGIWSQANLTMTDDSAAGFLGSILVPNGSFESHVSTNGRVWVGGDFSMYNPTTVEQNGTPIVNIERSHTASAIDMDQERHNLPWNGSYTAQCATLAWDKVQDDTSHTLLAGTTWAVYGSLEAAKSNDPTQALKRITDGQYGDEDNQNDGHFEVSGLNPSDSTATLTYYLREVATNDTQHRLNSNIYAINAGMEGVTARKITKVYDSNGTEITDVSKKLLVTTQSAGTNDQIINESKGIELSWSKVDKDATGKTLAGSVWKLQRQGSSVAYHITDTTKSAAKVTIKYNGKDVASIDLKTTDIADLTAEVTDAHGSTDGLPQRVAWTSSNAGAATVNADSGLVTPIAAGTTTIKACSVMDVTKCASMTVTVTGESRPETKATTTVYYPKSVFGENTTPSFQYSLDGGTTWVKGLSMEASGCNEWWKITFSNPDKKAIEFDVYSSNGLWDNNNKDPHNYSHDYAAELTLSGSVNYDSYISAGTLTNGMPSGCSITPPTTQETVRIINPSTTSISMNKGETRTLAADKTPSNTTLTWSSGNTSVATVTAKGSDSSTDTTATLKALAVGKATIRVRTAGGATASITVTVRDGSQLTVYFKTGAVNNSWGEYWLAYQQKSNGNYATAKMTQAVCNSEYVVATIPRDQVQENYGYYFRDNGRLDNNRRWYGSNGVDPNGDVFQFPGGSYTSLRVESNSTKQTSAPSGCEASNARSTAKSAAKTRAKATAKKSAQTTTKTTTQAAAQATAQQRKSAQGTAVQSGEGGTSAAGAAVTADNTGSTGSTSTTGDTATETIYSCGDTNGRCDMDATVGGFRIVDLEAGTYTLTEVVEPNGFAGTAASYTVTIKADGSTTWDPALQSGSTSGVNKVPNTRMTGTVTWNKVTKVKQTAGGSEQTVKLGGTEWSITKVKSFAWGADGKATYSQIADADKVAHAITDCVNGQSTDAQGAVINDCSTQLATEATPYVDMDGAAGQFTVTGLGWGVYELKESTAPEGYTVDATTRTFTFGPAEGADTTGQWYQNTVGDADGTTAGTTTGATGTTAGATISTKQVDYDQQVFMFAIGDIANARTLGTVTWQKVGSDDETKLLAGSQWRLVQKAAYDTAEGVYVKLANEQTYDVIDCTTSGMQSLCGTGANTGTDGKNTWNDSDPTPGKFTLRQLPWGEYTLVETAAPRGYTPKAEETAFTVGPTKAETGDAAHNQTSSGAMQRVNLVIGLGGIVNQKTVIATAIPMTGGDWTGRDILAVGGGLALLAGICAMARKHSRRKAIPHAQPRL</sequence>
<name>A0A7Y0EUV3_9BIFI</name>
<dbReference type="InterPro" id="IPR013783">
    <property type="entry name" value="Ig-like_fold"/>
</dbReference>
<feature type="domain" description="BIG2" evidence="3">
    <location>
        <begin position="740"/>
        <end position="818"/>
    </location>
</feature>
<evidence type="ECO:0000313" key="5">
    <source>
        <dbReference type="Proteomes" id="UP000529710"/>
    </source>
</evidence>
<dbReference type="Pfam" id="PF20597">
    <property type="entry name" value="pAdhesive_15"/>
    <property type="match status" value="1"/>
</dbReference>
<dbReference type="EMBL" id="JAAIIF010000017">
    <property type="protein sequence ID" value="NMM96862.1"/>
    <property type="molecule type" value="Genomic_DNA"/>
</dbReference>
<accession>A0A7Y0EUV3</accession>
<evidence type="ECO:0000256" key="1">
    <source>
        <dbReference type="SAM" id="MobiDB-lite"/>
    </source>
</evidence>
<organism evidence="4 5">
    <name type="scientific">Bifidobacterium erythrocebi</name>
    <dbReference type="NCBI Taxonomy" id="2675325"/>
    <lineage>
        <taxon>Bacteria</taxon>
        <taxon>Bacillati</taxon>
        <taxon>Actinomycetota</taxon>
        <taxon>Actinomycetes</taxon>
        <taxon>Bifidobacteriales</taxon>
        <taxon>Bifidobacteriaceae</taxon>
        <taxon>Bifidobacterium</taxon>
    </lineage>
</organism>
<reference evidence="4 5" key="1">
    <citation type="submission" date="2020-02" db="EMBL/GenBank/DDBJ databases">
        <title>Characterization of phylogenetic diversity of novel bifidobacterial species isolated in Czech ZOOs.</title>
        <authorList>
            <person name="Lugli G.A."/>
            <person name="Vera N.B."/>
            <person name="Ventura M."/>
        </authorList>
    </citation>
    <scope>NUCLEOTIDE SEQUENCE [LARGE SCALE GENOMIC DNA]</scope>
    <source>
        <strain evidence="4 5">DSM 109960</strain>
    </source>
</reference>
<keyword evidence="2" id="KW-0732">Signal</keyword>
<dbReference type="RefSeq" id="WP_169080749.1">
    <property type="nucleotide sequence ID" value="NZ_JAAIIF010000017.1"/>
</dbReference>
<feature type="compositionally biased region" description="Polar residues" evidence="1">
    <location>
        <begin position="1143"/>
        <end position="1153"/>
    </location>
</feature>
<proteinExistence type="predicted"/>
<dbReference type="Pfam" id="PF17802">
    <property type="entry name" value="SpaA"/>
    <property type="match status" value="1"/>
</dbReference>
<dbReference type="Gene3D" id="2.60.40.10">
    <property type="entry name" value="Immunoglobulins"/>
    <property type="match status" value="4"/>
</dbReference>
<dbReference type="SMART" id="SM00635">
    <property type="entry name" value="BID_2"/>
    <property type="match status" value="2"/>
</dbReference>
<comment type="caution">
    <text evidence="4">The sequence shown here is derived from an EMBL/GenBank/DDBJ whole genome shotgun (WGS) entry which is preliminary data.</text>
</comment>
<dbReference type="InterPro" id="IPR003343">
    <property type="entry name" value="Big_2"/>
</dbReference>
<dbReference type="GO" id="GO:0005975">
    <property type="term" value="P:carbohydrate metabolic process"/>
    <property type="evidence" value="ECO:0007669"/>
    <property type="project" value="UniProtKB-ARBA"/>
</dbReference>
<feature type="domain" description="BIG2" evidence="3">
    <location>
        <begin position="951"/>
        <end position="1049"/>
    </location>
</feature>
<feature type="signal peptide" evidence="2">
    <location>
        <begin position="1"/>
        <end position="36"/>
    </location>
</feature>
<feature type="compositionally biased region" description="Low complexity" evidence="1">
    <location>
        <begin position="1217"/>
        <end position="1241"/>
    </location>
</feature>
<dbReference type="InterPro" id="IPR008964">
    <property type="entry name" value="Invasin/intimin_cell_adhesion"/>
</dbReference>
<protein>
    <recommendedName>
        <fullName evidence="3">BIG2 domain-containing protein</fullName>
    </recommendedName>
</protein>
<evidence type="ECO:0000259" key="3">
    <source>
        <dbReference type="SMART" id="SM00635"/>
    </source>
</evidence>
<dbReference type="Pfam" id="PF02368">
    <property type="entry name" value="Big_2"/>
    <property type="match status" value="1"/>
</dbReference>
<keyword evidence="5" id="KW-1185">Reference proteome</keyword>
<dbReference type="InterPro" id="IPR041033">
    <property type="entry name" value="SpaA_PFL_dom_1"/>
</dbReference>
<feature type="chain" id="PRO_5031266266" description="BIG2 domain-containing protein" evidence="2">
    <location>
        <begin position="37"/>
        <end position="1725"/>
    </location>
</feature>
<dbReference type="SUPFAM" id="SSF49373">
    <property type="entry name" value="Invasin/intimin cell-adhesion fragments"/>
    <property type="match status" value="2"/>
</dbReference>
<dbReference type="NCBIfam" id="TIGR04215">
    <property type="entry name" value="choice_anch_A"/>
    <property type="match status" value="1"/>
</dbReference>